<evidence type="ECO:0000256" key="3">
    <source>
        <dbReference type="ARBA" id="ARBA00017689"/>
    </source>
</evidence>
<organism evidence="10 11">
    <name type="scientific">Absidia repens</name>
    <dbReference type="NCBI Taxonomy" id="90262"/>
    <lineage>
        <taxon>Eukaryota</taxon>
        <taxon>Fungi</taxon>
        <taxon>Fungi incertae sedis</taxon>
        <taxon>Mucoromycota</taxon>
        <taxon>Mucoromycotina</taxon>
        <taxon>Mucoromycetes</taxon>
        <taxon>Mucorales</taxon>
        <taxon>Cunninghamellaceae</taxon>
        <taxon>Absidia</taxon>
    </lineage>
</organism>
<evidence type="ECO:0000256" key="2">
    <source>
        <dbReference type="ARBA" id="ARBA00009575"/>
    </source>
</evidence>
<protein>
    <recommendedName>
        <fullName evidence="3">Cytochrome c oxidase assembly protein COX20, mitochondrial</fullName>
    </recommendedName>
</protein>
<gene>
    <name evidence="10" type="ORF">BCR42DRAFT_403591</name>
</gene>
<dbReference type="Pfam" id="PF12597">
    <property type="entry name" value="Cox20"/>
    <property type="match status" value="1"/>
</dbReference>
<comment type="caution">
    <text evidence="10">The sequence shown here is derived from an EMBL/GenBank/DDBJ whole genome shotgun (WGS) entry which is preliminary data.</text>
</comment>
<reference evidence="10 11" key="1">
    <citation type="submission" date="2016-07" db="EMBL/GenBank/DDBJ databases">
        <title>Pervasive Adenine N6-methylation of Active Genes in Fungi.</title>
        <authorList>
            <consortium name="DOE Joint Genome Institute"/>
            <person name="Mondo S.J."/>
            <person name="Dannebaum R.O."/>
            <person name="Kuo R.C."/>
            <person name="Labutti K."/>
            <person name="Haridas S."/>
            <person name="Kuo A."/>
            <person name="Salamov A."/>
            <person name="Ahrendt S.R."/>
            <person name="Lipzen A."/>
            <person name="Sullivan W."/>
            <person name="Andreopoulos W.B."/>
            <person name="Clum A."/>
            <person name="Lindquist E."/>
            <person name="Daum C."/>
            <person name="Ramamoorthy G.K."/>
            <person name="Gryganskyi A."/>
            <person name="Culley D."/>
            <person name="Magnuson J.K."/>
            <person name="James T.Y."/>
            <person name="O'Malley M.A."/>
            <person name="Stajich J.E."/>
            <person name="Spatafora J.W."/>
            <person name="Visel A."/>
            <person name="Grigoriev I.V."/>
        </authorList>
    </citation>
    <scope>NUCLEOTIDE SEQUENCE [LARGE SCALE GENOMIC DNA]</scope>
    <source>
        <strain evidence="10 11">NRRL 1336</strain>
    </source>
</reference>
<keyword evidence="8 9" id="KW-0472">Membrane</keyword>
<keyword evidence="4 9" id="KW-0812">Transmembrane</keyword>
<dbReference type="STRING" id="90262.A0A1X2IZM8"/>
<evidence type="ECO:0000313" key="10">
    <source>
        <dbReference type="EMBL" id="ORZ24757.1"/>
    </source>
</evidence>
<keyword evidence="5" id="KW-0999">Mitochondrion inner membrane</keyword>
<dbReference type="OrthoDB" id="14603at2759"/>
<evidence type="ECO:0000256" key="7">
    <source>
        <dbReference type="ARBA" id="ARBA00023128"/>
    </source>
</evidence>
<proteinExistence type="inferred from homology"/>
<dbReference type="InterPro" id="IPR022533">
    <property type="entry name" value="Cox20"/>
</dbReference>
<evidence type="ECO:0000256" key="4">
    <source>
        <dbReference type="ARBA" id="ARBA00022692"/>
    </source>
</evidence>
<evidence type="ECO:0000256" key="9">
    <source>
        <dbReference type="SAM" id="Phobius"/>
    </source>
</evidence>
<accession>A0A1X2IZM8</accession>
<dbReference type="GO" id="GO:0033617">
    <property type="term" value="P:mitochondrial respiratory chain complex IV assembly"/>
    <property type="evidence" value="ECO:0007669"/>
    <property type="project" value="InterPro"/>
</dbReference>
<dbReference type="PANTHER" id="PTHR31586">
    <property type="entry name" value="CYTOCHROME C OXIDASE PROTEIN 20"/>
    <property type="match status" value="1"/>
</dbReference>
<dbReference type="PANTHER" id="PTHR31586:SF1">
    <property type="entry name" value="CYTOCHROME C OXIDASE ASSEMBLY PROTEIN COX20, MITOCHONDRIAL"/>
    <property type="match status" value="1"/>
</dbReference>
<evidence type="ECO:0000256" key="8">
    <source>
        <dbReference type="ARBA" id="ARBA00023136"/>
    </source>
</evidence>
<evidence type="ECO:0000256" key="5">
    <source>
        <dbReference type="ARBA" id="ARBA00022792"/>
    </source>
</evidence>
<dbReference type="EMBL" id="MCGE01000002">
    <property type="protein sequence ID" value="ORZ24757.1"/>
    <property type="molecule type" value="Genomic_DNA"/>
</dbReference>
<dbReference type="GO" id="GO:0005743">
    <property type="term" value="C:mitochondrial inner membrane"/>
    <property type="evidence" value="ECO:0007669"/>
    <property type="project" value="UniProtKB-SubCell"/>
</dbReference>
<name>A0A1X2IZM8_9FUNG</name>
<sequence>MTPDGVPDKTDYVEALKTVKLEEFKDVGKIPCARTSLMYGMGAAFGLGAIRFILKRSVPTAANWAVGGFCGVSAISFEMCQMDRKQKLERLRLIVKETDSSPKQRQRDAIKKSIQVVVDENELVGNNSGNDTQSTSS</sequence>
<dbReference type="Proteomes" id="UP000193560">
    <property type="component" value="Unassembled WGS sequence"/>
</dbReference>
<evidence type="ECO:0000256" key="6">
    <source>
        <dbReference type="ARBA" id="ARBA00022989"/>
    </source>
</evidence>
<keyword evidence="7" id="KW-0496">Mitochondrion</keyword>
<comment type="subcellular location">
    <subcellularLocation>
        <location evidence="1">Mitochondrion inner membrane</location>
    </subcellularLocation>
</comment>
<keyword evidence="11" id="KW-1185">Reference proteome</keyword>
<evidence type="ECO:0000313" key="11">
    <source>
        <dbReference type="Proteomes" id="UP000193560"/>
    </source>
</evidence>
<evidence type="ECO:0000256" key="1">
    <source>
        <dbReference type="ARBA" id="ARBA00004273"/>
    </source>
</evidence>
<feature type="transmembrane region" description="Helical" evidence="9">
    <location>
        <begin position="37"/>
        <end position="54"/>
    </location>
</feature>
<comment type="similarity">
    <text evidence="2">Belongs to the COX20 family.</text>
</comment>
<dbReference type="AlphaFoldDB" id="A0A1X2IZM8"/>
<keyword evidence="6 9" id="KW-1133">Transmembrane helix</keyword>